<reference evidence="1" key="1">
    <citation type="submission" date="2018-06" db="EMBL/GenBank/DDBJ databases">
        <authorList>
            <person name="Zhirakovskaya E."/>
        </authorList>
    </citation>
    <scope>NUCLEOTIDE SEQUENCE</scope>
</reference>
<protein>
    <recommendedName>
        <fullName evidence="2">Cytochrome c family protein</fullName>
    </recommendedName>
</protein>
<sequence length="174" mass="18627">GPHGSDNSFILKGNWDTKEESHSFASQLCFRCHAIQSYSNLYTSETKKSGFSGLDNLFPGTNLHVIHDHLISGVGLRCTWCHVAIPHGWRNKALLANVNGDPEAVSCGGNVPCGTDTDSAGPYFQKAYLGGNTGGVTWKASGDWRSQNCNSWTAVQTPGNGCTGWMSTTCLSPS</sequence>
<dbReference type="AlphaFoldDB" id="A0A3B0WAA0"/>
<proteinExistence type="predicted"/>
<accession>A0A3B0WAA0</accession>
<evidence type="ECO:0000313" key="1">
    <source>
        <dbReference type="EMBL" id="VAW49340.1"/>
    </source>
</evidence>
<evidence type="ECO:0008006" key="2">
    <source>
        <dbReference type="Google" id="ProtNLM"/>
    </source>
</evidence>
<name>A0A3B0WAA0_9ZZZZ</name>
<dbReference type="SUPFAM" id="SSF48695">
    <property type="entry name" value="Multiheme cytochromes"/>
    <property type="match status" value="1"/>
</dbReference>
<feature type="non-terminal residue" evidence="1">
    <location>
        <position position="1"/>
    </location>
</feature>
<organism evidence="1">
    <name type="scientific">hydrothermal vent metagenome</name>
    <dbReference type="NCBI Taxonomy" id="652676"/>
    <lineage>
        <taxon>unclassified sequences</taxon>
        <taxon>metagenomes</taxon>
        <taxon>ecological metagenomes</taxon>
    </lineage>
</organism>
<gene>
    <name evidence="1" type="ORF">MNBD_GAMMA04-1977</name>
</gene>
<dbReference type="InterPro" id="IPR036280">
    <property type="entry name" value="Multihaem_cyt_sf"/>
</dbReference>
<dbReference type="EMBL" id="UOFB01000347">
    <property type="protein sequence ID" value="VAW49340.1"/>
    <property type="molecule type" value="Genomic_DNA"/>
</dbReference>